<name>A0A8B8A5H5_CRAVI</name>
<accession>A0A8B8A5H5</accession>
<keyword evidence="3" id="KW-1185">Reference proteome</keyword>
<organism evidence="3 4">
    <name type="scientific">Crassostrea virginica</name>
    <name type="common">Eastern oyster</name>
    <dbReference type="NCBI Taxonomy" id="6565"/>
    <lineage>
        <taxon>Eukaryota</taxon>
        <taxon>Metazoa</taxon>
        <taxon>Spiralia</taxon>
        <taxon>Lophotrochozoa</taxon>
        <taxon>Mollusca</taxon>
        <taxon>Bivalvia</taxon>
        <taxon>Autobranchia</taxon>
        <taxon>Pteriomorphia</taxon>
        <taxon>Ostreida</taxon>
        <taxon>Ostreoidea</taxon>
        <taxon>Ostreidae</taxon>
        <taxon>Crassostrea</taxon>
    </lineage>
</organism>
<evidence type="ECO:0000256" key="2">
    <source>
        <dbReference type="SAM" id="SignalP"/>
    </source>
</evidence>
<feature type="chain" id="PRO_5034761811" evidence="2">
    <location>
        <begin position="26"/>
        <end position="372"/>
    </location>
</feature>
<keyword evidence="1" id="KW-0472">Membrane</keyword>
<protein>
    <submittedName>
        <fullName evidence="4">Uncharacterized protein LOC111099644</fullName>
    </submittedName>
</protein>
<dbReference type="RefSeq" id="XP_022286717.1">
    <property type="nucleotide sequence ID" value="XM_022431009.1"/>
</dbReference>
<dbReference type="SUPFAM" id="SSF49785">
    <property type="entry name" value="Galactose-binding domain-like"/>
    <property type="match status" value="1"/>
</dbReference>
<dbReference type="Proteomes" id="UP000694844">
    <property type="component" value="Chromosome 6"/>
</dbReference>
<dbReference type="InterPro" id="IPR008979">
    <property type="entry name" value="Galactose-bd-like_sf"/>
</dbReference>
<keyword evidence="1" id="KW-0812">Transmembrane</keyword>
<keyword evidence="1" id="KW-1133">Transmembrane helix</keyword>
<dbReference type="KEGG" id="cvn:111099644"/>
<sequence length="372" mass="42739">MLKCLFTNMFLCLFGGTLFPGLVESYENVALNKPAWQDDDIFNFTAHRAVDGRKSVLSDYGGDCAQSDLKNTTEWRVDLENILNIHHIFIQFATDNTDWDKNNRLTKKFLGFSVYLSNTTIKEDGILCFRDTTYTRSTIPNPVTIPCPHHGQYVIYYNNRTHPPYPEGYSDTTGSLLCEVEVYGCPAGEHYWENCSKQCPQNCLKDQCDIVKGTCFACNIGYTGLYCENKNTKTQYLLWFGWATFGAIVLTSAALLAINRRNLNSENLRCVKSPARKVHNFAEDGYSPQNKSTHVRQAHSEDCYSNYNEADYSEPFEMTNNYSSLQSWYPYAENDYDLNTYSYNHLHEKTLYRITDAYDVVEPMFRSPVSPD</sequence>
<reference evidence="4" key="1">
    <citation type="submission" date="2025-08" db="UniProtKB">
        <authorList>
            <consortium name="RefSeq"/>
        </authorList>
    </citation>
    <scope>IDENTIFICATION</scope>
    <source>
        <tissue evidence="4">Whole sample</tissue>
    </source>
</reference>
<dbReference type="AlphaFoldDB" id="A0A8B8A5H5"/>
<dbReference type="GeneID" id="111099644"/>
<dbReference type="OrthoDB" id="547680at2759"/>
<keyword evidence="2" id="KW-0732">Signal</keyword>
<evidence type="ECO:0000313" key="3">
    <source>
        <dbReference type="Proteomes" id="UP000694844"/>
    </source>
</evidence>
<evidence type="ECO:0000256" key="1">
    <source>
        <dbReference type="SAM" id="Phobius"/>
    </source>
</evidence>
<feature type="transmembrane region" description="Helical" evidence="1">
    <location>
        <begin position="236"/>
        <end position="258"/>
    </location>
</feature>
<evidence type="ECO:0000313" key="4">
    <source>
        <dbReference type="RefSeq" id="XP_022286717.1"/>
    </source>
</evidence>
<gene>
    <name evidence="4" type="primary">LOC111099644</name>
</gene>
<proteinExistence type="predicted"/>
<feature type="signal peptide" evidence="2">
    <location>
        <begin position="1"/>
        <end position="25"/>
    </location>
</feature>
<dbReference type="Gene3D" id="2.60.120.260">
    <property type="entry name" value="Galactose-binding domain-like"/>
    <property type="match status" value="1"/>
</dbReference>